<organism evidence="3 4">
    <name type="scientific">Pogonophryne albipinna</name>
    <dbReference type="NCBI Taxonomy" id="1090488"/>
    <lineage>
        <taxon>Eukaryota</taxon>
        <taxon>Metazoa</taxon>
        <taxon>Chordata</taxon>
        <taxon>Craniata</taxon>
        <taxon>Vertebrata</taxon>
        <taxon>Euteleostomi</taxon>
        <taxon>Actinopterygii</taxon>
        <taxon>Neopterygii</taxon>
        <taxon>Teleostei</taxon>
        <taxon>Neoteleostei</taxon>
        <taxon>Acanthomorphata</taxon>
        <taxon>Eupercaria</taxon>
        <taxon>Perciformes</taxon>
        <taxon>Notothenioidei</taxon>
        <taxon>Pogonophryne</taxon>
    </lineage>
</organism>
<feature type="domain" description="Acyl-CoA thioester hydrolase/bile acid-CoA amino acid N-acetyltransferase" evidence="1">
    <location>
        <begin position="393"/>
        <end position="510"/>
    </location>
</feature>
<dbReference type="InterPro" id="IPR042490">
    <property type="entry name" value="Thio_Ohase/BAAT_N"/>
</dbReference>
<dbReference type="PANTHER" id="PTHR10824:SF17">
    <property type="entry name" value="ACYL-COENZYME A THIOESTERASE 6"/>
    <property type="match status" value="1"/>
</dbReference>
<dbReference type="PANTHER" id="PTHR10824">
    <property type="entry name" value="ACYL-COENZYME A THIOESTERASE-RELATED"/>
    <property type="match status" value="1"/>
</dbReference>
<dbReference type="Gene3D" id="3.40.50.1820">
    <property type="entry name" value="alpha/beta hydrolase"/>
    <property type="match status" value="3"/>
</dbReference>
<dbReference type="InterPro" id="IPR014940">
    <property type="entry name" value="BAAT_C"/>
</dbReference>
<dbReference type="GO" id="GO:0006637">
    <property type="term" value="P:acyl-CoA metabolic process"/>
    <property type="evidence" value="ECO:0007669"/>
    <property type="project" value="TreeGrafter"/>
</dbReference>
<accession>A0AAD6FJ46</accession>
<dbReference type="Proteomes" id="UP001219934">
    <property type="component" value="Unassembled WGS sequence"/>
</dbReference>
<feature type="domain" description="BAAT/Acyl-CoA thioester hydrolase C-terminal" evidence="2">
    <location>
        <begin position="565"/>
        <end position="767"/>
    </location>
</feature>
<proteinExistence type="predicted"/>
<evidence type="ECO:0000259" key="1">
    <source>
        <dbReference type="Pfam" id="PF04775"/>
    </source>
</evidence>
<keyword evidence="4" id="KW-1185">Reference proteome</keyword>
<comment type="caution">
    <text evidence="3">The sequence shown here is derived from an EMBL/GenBank/DDBJ whole genome shotgun (WGS) entry which is preliminary data.</text>
</comment>
<evidence type="ECO:0000259" key="2">
    <source>
        <dbReference type="Pfam" id="PF08840"/>
    </source>
</evidence>
<feature type="domain" description="Acyl-CoA thioester hydrolase/bile acid-CoA amino acid N-acetyltransferase" evidence="1">
    <location>
        <begin position="773"/>
        <end position="893"/>
    </location>
</feature>
<sequence length="1182" mass="130473">MFDEPLQVKVAGLRSRQVVTLRARATDEKGVMFSSMATYEADGSGEVDLQRDPSLSGTYTGVQPMGLLWSMRPDTLHKRFTKICSLNPQVVKFSVHEEEGGMLAEATNERLLVGDGVIRRPVKDGNIREGPFPAVLDLYTFGGGLSEKRASLLASRGFVVLTVALYGHDDMAKNIKEVHLDYFEEAIAFLKKQDKVGSKAVGVISLSKSGDLALSIASNLPDVGVTVWINGCSANTILPLYYNKSQILPALMFDLSRMIPTDSGAFNGKYVMQNPLAEENKATLIPIERAEGRFLFVASEDDLNWDSKAYMENMVERLQRHGKDNFESVCYPGAGHYLEPPYGPYCPSSFHGVAGKPVLWGGEATSHAAAEVHLWRKIQEFLRTHLSCDAPQTKVKVAGLRSRQVVTLRARATDEKGVMFSSMATYEADGSGEVDLQRDPSLSGTYTGVQPMGLLWSMRPDTLHKRFTKICSLNPQVVKFSVHEEEGGMLAEATNERLLVGDGVIRRPVKDGNIREGPFPAVLDLYTFGGGLSEKRASLLASRGFVVLTVALYGHDDMAKNIKEVHLDYFEEAIAFLKKQDKVGSKAVGVISLSKSGDLALSIASNLPDVGVTVWINGCSANTVLPLYYNKSQILPALMFDLSRMIPTDSGAFNCKYVMQNPLAEENKATLIPIERAEGRFLFVASEDDLNWDSKAYMENMVERLQRQGKDNFESVCYPGAGHFLEPPYGPYCPSSFHGVAGKPVLWGGEATSHAAAEVHLWRKIQEARCMFDEPLQVKVAGLRSRQVVTLRARATDEKGVIFSSMATYEADGSGEVDLQRDPSLSGTYTGVQPMGLLWSMRPDTLHKRFTKICSLNPQVVKFSVHEEEGGMLAEATNERLLVGDGVIRRPVKDGNIREGPFPAVLDLYTFGGGLSEKRASLLASRGFVVLTVALYGHDDMAKNIKEVHLDYFEEAIAFLKKQDKVGSKAVGVISLSKSGDLALSIASNLPDVGVTVWINGCSANTILPLYYNKSQILPALMFDLSRMIPTDSGAFNCKYVMQNPLAEENKATLIPIERAEGRFLFVASEDDLNWDSKAYMENMVERLQRHGKDNFESVCYPGAGHFLEPPYGPYCPSSFHGVAGKPRSSGLRQDADEEECEPGFEKQRIKDFMFLPHGEAVVEHLEQEHHMLHWSSFARYI</sequence>
<reference evidence="3" key="1">
    <citation type="submission" date="2022-11" db="EMBL/GenBank/DDBJ databases">
        <title>Chromosome-level genome of Pogonophryne albipinna.</title>
        <authorList>
            <person name="Jo E."/>
        </authorList>
    </citation>
    <scope>NUCLEOTIDE SEQUENCE</scope>
    <source>
        <strain evidence="3">SGF0006</strain>
        <tissue evidence="3">Muscle</tissue>
    </source>
</reference>
<name>A0AAD6FJ46_9TELE</name>
<dbReference type="EMBL" id="JAPTMU010000010">
    <property type="protein sequence ID" value="KAJ4936863.1"/>
    <property type="molecule type" value="Genomic_DNA"/>
</dbReference>
<dbReference type="GO" id="GO:0047617">
    <property type="term" value="F:fatty acyl-CoA hydrolase activity"/>
    <property type="evidence" value="ECO:0007669"/>
    <property type="project" value="TreeGrafter"/>
</dbReference>
<protein>
    <submittedName>
        <fullName evidence="3">Uncharacterized protein</fullName>
    </submittedName>
</protein>
<evidence type="ECO:0000313" key="3">
    <source>
        <dbReference type="EMBL" id="KAJ4936863.1"/>
    </source>
</evidence>
<gene>
    <name evidence="3" type="ORF">JOQ06_001449</name>
</gene>
<feature type="domain" description="BAAT/Acyl-CoA thioester hydrolase C-terminal" evidence="2">
    <location>
        <begin position="178"/>
        <end position="387"/>
    </location>
</feature>
<dbReference type="AlphaFoldDB" id="A0AAD6FJ46"/>
<evidence type="ECO:0000313" key="4">
    <source>
        <dbReference type="Proteomes" id="UP001219934"/>
    </source>
</evidence>
<dbReference type="SUPFAM" id="SSF53474">
    <property type="entry name" value="alpha/beta-Hydrolases"/>
    <property type="match status" value="3"/>
</dbReference>
<dbReference type="InterPro" id="IPR029058">
    <property type="entry name" value="AB_hydrolase_fold"/>
</dbReference>
<dbReference type="InterPro" id="IPR006862">
    <property type="entry name" value="Thio_Ohase/aa_AcTrfase"/>
</dbReference>
<dbReference type="Pfam" id="PF08840">
    <property type="entry name" value="BAAT_C"/>
    <property type="match status" value="3"/>
</dbReference>
<dbReference type="FunFam" id="3.40.50.1820:FF:000024">
    <property type="entry name" value="acyl-coenzyme A thioesterase 4"/>
    <property type="match status" value="3"/>
</dbReference>
<dbReference type="GO" id="GO:0006631">
    <property type="term" value="P:fatty acid metabolic process"/>
    <property type="evidence" value="ECO:0007669"/>
    <property type="project" value="TreeGrafter"/>
</dbReference>
<feature type="domain" description="BAAT/Acyl-CoA thioester hydrolase C-terminal" evidence="2">
    <location>
        <begin position="948"/>
        <end position="1127"/>
    </location>
</feature>
<dbReference type="Pfam" id="PF04775">
    <property type="entry name" value="Bile_Hydr_Trans"/>
    <property type="match status" value="3"/>
</dbReference>
<dbReference type="Gene3D" id="2.60.40.2240">
    <property type="entry name" value="Acyl-CoA thioester hydrolase/BAAT N-terminal domain"/>
    <property type="match status" value="3"/>
</dbReference>
<feature type="domain" description="Acyl-CoA thioester hydrolase/bile acid-CoA amino acid N-acetyltransferase" evidence="1">
    <location>
        <begin position="3"/>
        <end position="123"/>
    </location>
</feature>